<protein>
    <submittedName>
        <fullName evidence="3">GDSL lipase/acylhydrolase</fullName>
    </submittedName>
</protein>
<evidence type="ECO:0000256" key="1">
    <source>
        <dbReference type="ARBA" id="ARBA00022801"/>
    </source>
</evidence>
<evidence type="ECO:0000313" key="4">
    <source>
        <dbReference type="Proteomes" id="UP000305067"/>
    </source>
</evidence>
<feature type="chain" id="PRO_5022698853" evidence="2">
    <location>
        <begin position="21"/>
        <end position="317"/>
    </location>
</feature>
<feature type="signal peptide" evidence="2">
    <location>
        <begin position="1"/>
        <end position="20"/>
    </location>
</feature>
<dbReference type="OrthoDB" id="1600564at2759"/>
<keyword evidence="2" id="KW-0732">Signal</keyword>
<dbReference type="AlphaFoldDB" id="A0A5C3Q7V2"/>
<sequence length="317" mass="34198">MQLKVLQATVGLLAAGSAYAAGLAQKRINTLVTFGDSFTDVVNTGDGGVAWPVYASSYANLSLHPFARSGATCSNKITNRPFPSLFESQLPTFFAQKANGTVTVPADRTLYTLWIGTNDVGSNALLTTYGNLGGGASIVDVTECAVGWVETMYQNGARNLLVQNMIPLNLIPTYSNGTYPDRFWNLERNSTAWSLSMFNLVNAGNALSKALLTNLAPKLKGAHVGIFDAYSLFLDMYHNPARYLNGTAPLNVTGSANACVFSLGGATNTCTKANGSDRDSFLWYDELHPSEQANRIVARQIAEVARGQQNRWTTWLS</sequence>
<dbReference type="GO" id="GO:0016788">
    <property type="term" value="F:hydrolase activity, acting on ester bonds"/>
    <property type="evidence" value="ECO:0007669"/>
    <property type="project" value="InterPro"/>
</dbReference>
<dbReference type="Gene3D" id="3.40.50.1110">
    <property type="entry name" value="SGNH hydrolase"/>
    <property type="match status" value="1"/>
</dbReference>
<gene>
    <name evidence="3" type="ORF">BDV98DRAFT_553694</name>
</gene>
<dbReference type="SUPFAM" id="SSF52266">
    <property type="entry name" value="SGNH hydrolase"/>
    <property type="match status" value="1"/>
</dbReference>
<keyword evidence="1 3" id="KW-0378">Hydrolase</keyword>
<dbReference type="InterPro" id="IPR051058">
    <property type="entry name" value="GDSL_Est/Lipase"/>
</dbReference>
<evidence type="ECO:0000313" key="3">
    <source>
        <dbReference type="EMBL" id="TFK97656.1"/>
    </source>
</evidence>
<evidence type="ECO:0000256" key="2">
    <source>
        <dbReference type="SAM" id="SignalP"/>
    </source>
</evidence>
<organism evidence="3 4">
    <name type="scientific">Pterulicium gracile</name>
    <dbReference type="NCBI Taxonomy" id="1884261"/>
    <lineage>
        <taxon>Eukaryota</taxon>
        <taxon>Fungi</taxon>
        <taxon>Dikarya</taxon>
        <taxon>Basidiomycota</taxon>
        <taxon>Agaricomycotina</taxon>
        <taxon>Agaricomycetes</taxon>
        <taxon>Agaricomycetidae</taxon>
        <taxon>Agaricales</taxon>
        <taxon>Pleurotineae</taxon>
        <taxon>Pterulaceae</taxon>
        <taxon>Pterulicium</taxon>
    </lineage>
</organism>
<reference evidence="3 4" key="1">
    <citation type="journal article" date="2019" name="Nat. Ecol. Evol.">
        <title>Megaphylogeny resolves global patterns of mushroom evolution.</title>
        <authorList>
            <person name="Varga T."/>
            <person name="Krizsan K."/>
            <person name="Foldi C."/>
            <person name="Dima B."/>
            <person name="Sanchez-Garcia M."/>
            <person name="Sanchez-Ramirez S."/>
            <person name="Szollosi G.J."/>
            <person name="Szarkandi J.G."/>
            <person name="Papp V."/>
            <person name="Albert L."/>
            <person name="Andreopoulos W."/>
            <person name="Angelini C."/>
            <person name="Antonin V."/>
            <person name="Barry K.W."/>
            <person name="Bougher N.L."/>
            <person name="Buchanan P."/>
            <person name="Buyck B."/>
            <person name="Bense V."/>
            <person name="Catcheside P."/>
            <person name="Chovatia M."/>
            <person name="Cooper J."/>
            <person name="Damon W."/>
            <person name="Desjardin D."/>
            <person name="Finy P."/>
            <person name="Geml J."/>
            <person name="Haridas S."/>
            <person name="Hughes K."/>
            <person name="Justo A."/>
            <person name="Karasinski D."/>
            <person name="Kautmanova I."/>
            <person name="Kiss B."/>
            <person name="Kocsube S."/>
            <person name="Kotiranta H."/>
            <person name="LaButti K.M."/>
            <person name="Lechner B.E."/>
            <person name="Liimatainen K."/>
            <person name="Lipzen A."/>
            <person name="Lukacs Z."/>
            <person name="Mihaltcheva S."/>
            <person name="Morgado L.N."/>
            <person name="Niskanen T."/>
            <person name="Noordeloos M.E."/>
            <person name="Ohm R.A."/>
            <person name="Ortiz-Santana B."/>
            <person name="Ovrebo C."/>
            <person name="Racz N."/>
            <person name="Riley R."/>
            <person name="Savchenko A."/>
            <person name="Shiryaev A."/>
            <person name="Soop K."/>
            <person name="Spirin V."/>
            <person name="Szebenyi C."/>
            <person name="Tomsovsky M."/>
            <person name="Tulloss R.E."/>
            <person name="Uehling J."/>
            <person name="Grigoriev I.V."/>
            <person name="Vagvolgyi C."/>
            <person name="Papp T."/>
            <person name="Martin F.M."/>
            <person name="Miettinen O."/>
            <person name="Hibbett D.S."/>
            <person name="Nagy L.G."/>
        </authorList>
    </citation>
    <scope>NUCLEOTIDE SEQUENCE [LARGE SCALE GENOMIC DNA]</scope>
    <source>
        <strain evidence="3 4">CBS 309.79</strain>
    </source>
</reference>
<dbReference type="Pfam" id="PF00657">
    <property type="entry name" value="Lipase_GDSL"/>
    <property type="match status" value="1"/>
</dbReference>
<keyword evidence="4" id="KW-1185">Reference proteome</keyword>
<dbReference type="PANTHER" id="PTHR45648">
    <property type="entry name" value="GDSL LIPASE/ACYLHYDROLASE FAMILY PROTEIN (AFU_ORTHOLOGUE AFUA_4G14700)"/>
    <property type="match status" value="1"/>
</dbReference>
<dbReference type="InterPro" id="IPR036514">
    <property type="entry name" value="SGNH_hydro_sf"/>
</dbReference>
<dbReference type="EMBL" id="ML178845">
    <property type="protein sequence ID" value="TFK97656.1"/>
    <property type="molecule type" value="Genomic_DNA"/>
</dbReference>
<accession>A0A5C3Q7V2</accession>
<dbReference type="PANTHER" id="PTHR45648:SF22">
    <property type="entry name" value="GDSL LIPASE_ACYLHYDROLASE FAMILY PROTEIN (AFU_ORTHOLOGUE AFUA_4G14700)"/>
    <property type="match status" value="1"/>
</dbReference>
<proteinExistence type="predicted"/>
<dbReference type="InterPro" id="IPR001087">
    <property type="entry name" value="GDSL"/>
</dbReference>
<name>A0A5C3Q7V2_9AGAR</name>
<dbReference type="Proteomes" id="UP000305067">
    <property type="component" value="Unassembled WGS sequence"/>
</dbReference>